<dbReference type="OrthoDB" id="5862640at2759"/>
<organism evidence="2">
    <name type="scientific">Heligmosomoides polygyrus</name>
    <name type="common">Parasitic roundworm</name>
    <dbReference type="NCBI Taxonomy" id="6339"/>
    <lineage>
        <taxon>Eukaryota</taxon>
        <taxon>Metazoa</taxon>
        <taxon>Ecdysozoa</taxon>
        <taxon>Nematoda</taxon>
        <taxon>Chromadorea</taxon>
        <taxon>Rhabditida</taxon>
        <taxon>Rhabditina</taxon>
        <taxon>Rhabditomorpha</taxon>
        <taxon>Strongyloidea</taxon>
        <taxon>Heligmosomidae</taxon>
        <taxon>Heligmosomoides</taxon>
    </lineage>
</organism>
<name>A0A3P7WRF2_HELPZ</name>
<keyword evidence="1" id="KW-0472">Membrane</keyword>
<evidence type="ECO:0000256" key="1">
    <source>
        <dbReference type="SAM" id="Phobius"/>
    </source>
</evidence>
<sequence length="242" mass="26925">MKCHHRILLPSSTFTNVCGSFPGYLIKHLTKDHFEDKLWCAKQPAAAGTEPTTSHLTIGSTTPAPPQQLACPSCISYILVGSGRGLALLGGYLTDPITVRQCFFEKYWPHSLILGTELPSFGIILISCERLCAVLRPGGCLIYQSPCLTCCYCRCCWLAVLLSGKFEIEFTADRNWLSHNLLDSVHQSVVMLSISWGVYAFNDMVVALTYAMPGFLSVSNTVVNLIFRRDFRQRVFAVIYGR</sequence>
<protein>
    <submittedName>
        <fullName evidence="4">7TM_GPCR_Srx domain-containing protein</fullName>
    </submittedName>
</protein>
<dbReference type="AlphaFoldDB" id="A0A3P7WRF2"/>
<proteinExistence type="predicted"/>
<accession>A0A3P7WRF2</accession>
<dbReference type="EMBL" id="UZAH01025411">
    <property type="protein sequence ID" value="VDO63366.1"/>
    <property type="molecule type" value="Genomic_DNA"/>
</dbReference>
<dbReference type="Proteomes" id="UP000050761">
    <property type="component" value="Unassembled WGS sequence"/>
</dbReference>
<evidence type="ECO:0000313" key="3">
    <source>
        <dbReference type="Proteomes" id="UP000050761"/>
    </source>
</evidence>
<feature type="transmembrane region" description="Helical" evidence="1">
    <location>
        <begin position="207"/>
        <end position="227"/>
    </location>
</feature>
<gene>
    <name evidence="2" type="ORF">HPBE_LOCUS5090</name>
</gene>
<dbReference type="WBParaSite" id="HPBE_0000508901-mRNA-1">
    <property type="protein sequence ID" value="HPBE_0000508901-mRNA-1"/>
    <property type="gene ID" value="HPBE_0000508901"/>
</dbReference>
<keyword evidence="3" id="KW-1185">Reference proteome</keyword>
<evidence type="ECO:0000313" key="4">
    <source>
        <dbReference type="WBParaSite" id="HPBE_0000508901-mRNA-1"/>
    </source>
</evidence>
<evidence type="ECO:0000313" key="2">
    <source>
        <dbReference type="EMBL" id="VDO63366.1"/>
    </source>
</evidence>
<keyword evidence="1" id="KW-0812">Transmembrane</keyword>
<reference evidence="2 3" key="1">
    <citation type="submission" date="2018-11" db="EMBL/GenBank/DDBJ databases">
        <authorList>
            <consortium name="Pathogen Informatics"/>
        </authorList>
    </citation>
    <scope>NUCLEOTIDE SEQUENCE [LARGE SCALE GENOMIC DNA]</scope>
</reference>
<reference evidence="4" key="2">
    <citation type="submission" date="2019-09" db="UniProtKB">
        <authorList>
            <consortium name="WormBaseParasite"/>
        </authorList>
    </citation>
    <scope>IDENTIFICATION</scope>
</reference>
<keyword evidence="1" id="KW-1133">Transmembrane helix</keyword>